<feature type="region of interest" description="Disordered" evidence="2">
    <location>
        <begin position="358"/>
        <end position="422"/>
    </location>
</feature>
<feature type="compositionally biased region" description="Low complexity" evidence="2">
    <location>
        <begin position="674"/>
        <end position="685"/>
    </location>
</feature>
<protein>
    <submittedName>
        <fullName evidence="5">Uncharacterized protein</fullName>
    </submittedName>
</protein>
<feature type="transmembrane region" description="Helical" evidence="3">
    <location>
        <begin position="148"/>
        <end position="169"/>
    </location>
</feature>
<feature type="compositionally biased region" description="Polar residues" evidence="2">
    <location>
        <begin position="403"/>
        <end position="421"/>
    </location>
</feature>
<feature type="region of interest" description="Disordered" evidence="2">
    <location>
        <begin position="469"/>
        <end position="492"/>
    </location>
</feature>
<feature type="transmembrane region" description="Helical" evidence="3">
    <location>
        <begin position="271"/>
        <end position="291"/>
    </location>
</feature>
<organism evidence="5 6">
    <name type="scientific">Heyndrickxia oleronia</name>
    <dbReference type="NCBI Taxonomy" id="38875"/>
    <lineage>
        <taxon>Bacteria</taxon>
        <taxon>Bacillati</taxon>
        <taxon>Bacillota</taxon>
        <taxon>Bacilli</taxon>
        <taxon>Bacillales</taxon>
        <taxon>Bacillaceae</taxon>
        <taxon>Heyndrickxia</taxon>
    </lineage>
</organism>
<keyword evidence="3" id="KW-0472">Membrane</keyword>
<dbReference type="Proteomes" id="UP001159179">
    <property type="component" value="Unassembled WGS sequence"/>
</dbReference>
<feature type="chain" id="PRO_5043465125" evidence="4">
    <location>
        <begin position="26"/>
        <end position="753"/>
    </location>
</feature>
<feature type="transmembrane region" description="Helical" evidence="3">
    <location>
        <begin position="298"/>
        <end position="317"/>
    </location>
</feature>
<keyword evidence="4" id="KW-0732">Signal</keyword>
<evidence type="ECO:0000313" key="5">
    <source>
        <dbReference type="EMBL" id="MDH5163375.1"/>
    </source>
</evidence>
<gene>
    <name evidence="5" type="ORF">P5X88_20795</name>
</gene>
<feature type="compositionally biased region" description="Basic and acidic residues" evidence="2">
    <location>
        <begin position="723"/>
        <end position="734"/>
    </location>
</feature>
<feature type="signal peptide" evidence="4">
    <location>
        <begin position="1"/>
        <end position="25"/>
    </location>
</feature>
<feature type="transmembrane region" description="Helical" evidence="3">
    <location>
        <begin position="211"/>
        <end position="232"/>
    </location>
</feature>
<comment type="caution">
    <text evidence="5">The sequence shown here is derived from an EMBL/GenBank/DDBJ whole genome shotgun (WGS) entry which is preliminary data.</text>
</comment>
<feature type="transmembrane region" description="Helical" evidence="3">
    <location>
        <begin position="116"/>
        <end position="136"/>
    </location>
</feature>
<keyword evidence="1" id="KW-0175">Coiled coil</keyword>
<dbReference type="EMBL" id="JAROYP010000014">
    <property type="protein sequence ID" value="MDH5163375.1"/>
    <property type="molecule type" value="Genomic_DNA"/>
</dbReference>
<sequence length="753" mass="83471">MIKKRILSLFLVFILLFSLAGSVSAQVIDEATLKDMEKPSYGERFTANIFISIANWFIDVLGAQDVSYMVFQDNLSSDGDWLSDGFAGSRDELVYGVFPEKYFSGILMLYEGFEKITPIPIVVLISLMGLLLLFSNFTGDDRSKIKDYLLGALYVVVALRFGIEIWNIMFDINYFLIDLVYQTATNNGVNISRFLDTIWGDQDSYNKIIEFQSLGLAILVFLAFCMTFVLNYQYALRMITLSILFLIFPIVLIGLMFPSRRHAFALWVHETASQIFMQFAHAVALVLFFYLTQNVENISFWLIFAYFFGLPVVVSLVQKVVGAFTGIQSGGGGVMSNMGSMLGFAAMSNMGRIFSGIRGKQKSEGTGSDGGGFNSKKQDPLISPRESMLNSENVTGNKIPITNGKQNPLNGRIPNNKSSASKRVMPSFLKGSAMFAGAMTAGATSAMVTGNFSPGAAVGSKMVDKLGSKVGKPLSNKNDKKNDPFGEGFINPSSIDLTQMKTGTGEHLNDNPNNLVGEFKLPITTDTSNTPKNISELQNELKNVQMNRKHLDQPIQHAKERLEKAQVQYGKGSAYHNQLVSNFASAKQEYQQANSALSKINQKEQPQAYQQQSLLVNQLKGQMEHHQQMVNTPHPDIQNAQQNLSTLTKQAKNYDKAIQDYKNQISSAYSPTKNGTVENNVTNNGPSTTGRKEIITNQMPTGDPVKQTNDHSNISRENNLDLESPRKTNTKAESENQQLLFNLISKRNSRGSL</sequence>
<evidence type="ECO:0000256" key="1">
    <source>
        <dbReference type="SAM" id="Coils"/>
    </source>
</evidence>
<accession>A0AAW6SWY5</accession>
<dbReference type="RefSeq" id="WP_280618081.1">
    <property type="nucleotide sequence ID" value="NZ_JAROYP010000014.1"/>
</dbReference>
<name>A0AAW6SWY5_9BACI</name>
<keyword evidence="3" id="KW-1133">Transmembrane helix</keyword>
<reference evidence="5" key="1">
    <citation type="submission" date="2023-03" db="EMBL/GenBank/DDBJ databases">
        <title>Bacterial isolates from washroom surfaces on a university campus.</title>
        <authorList>
            <person name="Holman D.B."/>
            <person name="Gzyl K.E."/>
            <person name="Taheri A.E."/>
        </authorList>
    </citation>
    <scope>NUCLEOTIDE SEQUENCE</scope>
    <source>
        <strain evidence="5">RD03</strain>
    </source>
</reference>
<feature type="transmembrane region" description="Helical" evidence="3">
    <location>
        <begin position="239"/>
        <end position="259"/>
    </location>
</feature>
<proteinExistence type="predicted"/>
<dbReference type="AlphaFoldDB" id="A0AAW6SWY5"/>
<evidence type="ECO:0000256" key="4">
    <source>
        <dbReference type="SAM" id="SignalP"/>
    </source>
</evidence>
<evidence type="ECO:0000256" key="2">
    <source>
        <dbReference type="SAM" id="MobiDB-lite"/>
    </source>
</evidence>
<feature type="coiled-coil region" evidence="1">
    <location>
        <begin position="637"/>
        <end position="664"/>
    </location>
</feature>
<feature type="region of interest" description="Disordered" evidence="2">
    <location>
        <begin position="669"/>
        <end position="736"/>
    </location>
</feature>
<evidence type="ECO:0000313" key="6">
    <source>
        <dbReference type="Proteomes" id="UP001159179"/>
    </source>
</evidence>
<evidence type="ECO:0000256" key="3">
    <source>
        <dbReference type="SAM" id="Phobius"/>
    </source>
</evidence>
<feature type="compositionally biased region" description="Polar residues" evidence="2">
    <location>
        <begin position="695"/>
        <end position="717"/>
    </location>
</feature>
<keyword evidence="3" id="KW-0812">Transmembrane</keyword>